<keyword evidence="3" id="KW-1185">Reference proteome</keyword>
<gene>
    <name evidence="2" type="ORF">PISMIDRAFT_19890</name>
</gene>
<dbReference type="OrthoDB" id="3264779at2759"/>
<evidence type="ECO:0000259" key="1">
    <source>
        <dbReference type="Pfam" id="PF24016"/>
    </source>
</evidence>
<organism evidence="2 3">
    <name type="scientific">Pisolithus microcarpus 441</name>
    <dbReference type="NCBI Taxonomy" id="765257"/>
    <lineage>
        <taxon>Eukaryota</taxon>
        <taxon>Fungi</taxon>
        <taxon>Dikarya</taxon>
        <taxon>Basidiomycota</taxon>
        <taxon>Agaricomycotina</taxon>
        <taxon>Agaricomycetes</taxon>
        <taxon>Agaricomycetidae</taxon>
        <taxon>Boletales</taxon>
        <taxon>Sclerodermatineae</taxon>
        <taxon>Pisolithaceae</taxon>
        <taxon>Pisolithus</taxon>
    </lineage>
</organism>
<reference evidence="3" key="2">
    <citation type="submission" date="2015-01" db="EMBL/GenBank/DDBJ databases">
        <title>Evolutionary Origins and Diversification of the Mycorrhizal Mutualists.</title>
        <authorList>
            <consortium name="DOE Joint Genome Institute"/>
            <consortium name="Mycorrhizal Genomics Consortium"/>
            <person name="Kohler A."/>
            <person name="Kuo A."/>
            <person name="Nagy L.G."/>
            <person name="Floudas D."/>
            <person name="Copeland A."/>
            <person name="Barry K.W."/>
            <person name="Cichocki N."/>
            <person name="Veneault-Fourrey C."/>
            <person name="LaButti K."/>
            <person name="Lindquist E.A."/>
            <person name="Lipzen A."/>
            <person name="Lundell T."/>
            <person name="Morin E."/>
            <person name="Murat C."/>
            <person name="Riley R."/>
            <person name="Ohm R."/>
            <person name="Sun H."/>
            <person name="Tunlid A."/>
            <person name="Henrissat B."/>
            <person name="Grigoriev I.V."/>
            <person name="Hibbett D.S."/>
            <person name="Martin F."/>
        </authorList>
    </citation>
    <scope>NUCLEOTIDE SEQUENCE [LARGE SCALE GENOMIC DNA]</scope>
    <source>
        <strain evidence="3">441</strain>
    </source>
</reference>
<protein>
    <recommendedName>
        <fullName evidence="1">DUF7330 domain-containing protein</fullName>
    </recommendedName>
</protein>
<dbReference type="Pfam" id="PF24016">
    <property type="entry name" value="DUF7330"/>
    <property type="match status" value="1"/>
</dbReference>
<dbReference type="Proteomes" id="UP000054018">
    <property type="component" value="Unassembled WGS sequence"/>
</dbReference>
<sequence>MTRISQTLSLLSNLSSRSGAPLQDDPNVVSVTEQLLPRKQDAVFGEQFVFQTNLLRQRIDARLLLLPPFPCDNPPFAKSVAYLSSRSGSIRARVHRLPGAEDHLFRLCIFARERRVRVTLPAMFRGVVTIKDHDLVRRRKQIRCSRAFRERMRCGLIKFDTCASDNDDEVYIHTDGKIELRLMTGEDKGKRSWARLDRQVRRIFHAA</sequence>
<dbReference type="EMBL" id="KN834331">
    <property type="protein sequence ID" value="KIK11001.1"/>
    <property type="molecule type" value="Genomic_DNA"/>
</dbReference>
<evidence type="ECO:0000313" key="3">
    <source>
        <dbReference type="Proteomes" id="UP000054018"/>
    </source>
</evidence>
<proteinExistence type="predicted"/>
<dbReference type="HOGENOM" id="CLU_1321606_0_0_1"/>
<accession>A0A0C9Y1G0</accession>
<reference evidence="2 3" key="1">
    <citation type="submission" date="2014-04" db="EMBL/GenBank/DDBJ databases">
        <authorList>
            <consortium name="DOE Joint Genome Institute"/>
            <person name="Kuo A."/>
            <person name="Kohler A."/>
            <person name="Costa M.D."/>
            <person name="Nagy L.G."/>
            <person name="Floudas D."/>
            <person name="Copeland A."/>
            <person name="Barry K.W."/>
            <person name="Cichocki N."/>
            <person name="Veneault-Fourrey C."/>
            <person name="LaButti K."/>
            <person name="Lindquist E.A."/>
            <person name="Lipzen A."/>
            <person name="Lundell T."/>
            <person name="Morin E."/>
            <person name="Murat C."/>
            <person name="Sun H."/>
            <person name="Tunlid A."/>
            <person name="Henrissat B."/>
            <person name="Grigoriev I.V."/>
            <person name="Hibbett D.S."/>
            <person name="Martin F."/>
            <person name="Nordberg H.P."/>
            <person name="Cantor M.N."/>
            <person name="Hua S.X."/>
        </authorList>
    </citation>
    <scope>NUCLEOTIDE SEQUENCE [LARGE SCALE GENOMIC DNA]</scope>
    <source>
        <strain evidence="2 3">441</strain>
    </source>
</reference>
<name>A0A0C9Y1G0_9AGAM</name>
<evidence type="ECO:0000313" key="2">
    <source>
        <dbReference type="EMBL" id="KIK11001.1"/>
    </source>
</evidence>
<dbReference type="STRING" id="765257.A0A0C9Y1G0"/>
<dbReference type="AlphaFoldDB" id="A0A0C9Y1G0"/>
<dbReference type="InterPro" id="IPR055754">
    <property type="entry name" value="DUF7330"/>
</dbReference>
<feature type="domain" description="DUF7330" evidence="1">
    <location>
        <begin position="57"/>
        <end position="151"/>
    </location>
</feature>